<proteinExistence type="predicted"/>
<dbReference type="InParanoid" id="D6U2I5"/>
<keyword evidence="2" id="KW-1185">Reference proteome</keyword>
<sequence>MFPAEMLGEASKYIVDGLQLDLLLLNGEPVGVDLPPSVVMRVKDVEMSGRHWRATMEGPARLETGLVVEVPPSFPQAIESASIRRMGNI</sequence>
<evidence type="ECO:0000313" key="1">
    <source>
        <dbReference type="EMBL" id="EFH80949.1"/>
    </source>
</evidence>
<dbReference type="STRING" id="485913.Krac_1592"/>
<protein>
    <submittedName>
        <fullName evidence="1">Uncharacterized protein</fullName>
    </submittedName>
</protein>
<dbReference type="InterPro" id="IPR012340">
    <property type="entry name" value="NA-bd_OB-fold"/>
</dbReference>
<dbReference type="Gene3D" id="2.40.50.140">
    <property type="entry name" value="Nucleic acid-binding proteins"/>
    <property type="match status" value="1"/>
</dbReference>
<dbReference type="AlphaFoldDB" id="D6U2I5"/>
<organism evidence="1 2">
    <name type="scientific">Ktedonobacter racemifer DSM 44963</name>
    <dbReference type="NCBI Taxonomy" id="485913"/>
    <lineage>
        <taxon>Bacteria</taxon>
        <taxon>Bacillati</taxon>
        <taxon>Chloroflexota</taxon>
        <taxon>Ktedonobacteria</taxon>
        <taxon>Ktedonobacterales</taxon>
        <taxon>Ktedonobacteraceae</taxon>
        <taxon>Ktedonobacter</taxon>
    </lineage>
</organism>
<name>D6U2I5_KTERA</name>
<comment type="caution">
    <text evidence="1">The sequence shown here is derived from an EMBL/GenBank/DDBJ whole genome shotgun (WGS) entry which is preliminary data.</text>
</comment>
<dbReference type="EMBL" id="ADVG01000004">
    <property type="protein sequence ID" value="EFH80949.1"/>
    <property type="molecule type" value="Genomic_DNA"/>
</dbReference>
<gene>
    <name evidence="1" type="ORF">Krac_1592</name>
</gene>
<evidence type="ECO:0000313" key="2">
    <source>
        <dbReference type="Proteomes" id="UP000004508"/>
    </source>
</evidence>
<dbReference type="Proteomes" id="UP000004508">
    <property type="component" value="Unassembled WGS sequence"/>
</dbReference>
<reference evidence="1 2" key="1">
    <citation type="journal article" date="2011" name="Stand. Genomic Sci.">
        <title>Non-contiguous finished genome sequence and contextual data of the filamentous soil bacterium Ktedonobacter racemifer type strain (SOSP1-21).</title>
        <authorList>
            <person name="Chang Y.J."/>
            <person name="Land M."/>
            <person name="Hauser L."/>
            <person name="Chertkov O."/>
            <person name="Del Rio T.G."/>
            <person name="Nolan M."/>
            <person name="Copeland A."/>
            <person name="Tice H."/>
            <person name="Cheng J.F."/>
            <person name="Lucas S."/>
            <person name="Han C."/>
            <person name="Goodwin L."/>
            <person name="Pitluck S."/>
            <person name="Ivanova N."/>
            <person name="Ovchinikova G."/>
            <person name="Pati A."/>
            <person name="Chen A."/>
            <person name="Palaniappan K."/>
            <person name="Mavromatis K."/>
            <person name="Liolios K."/>
            <person name="Brettin T."/>
            <person name="Fiebig A."/>
            <person name="Rohde M."/>
            <person name="Abt B."/>
            <person name="Goker M."/>
            <person name="Detter J.C."/>
            <person name="Woyke T."/>
            <person name="Bristow J."/>
            <person name="Eisen J.A."/>
            <person name="Markowitz V."/>
            <person name="Hugenholtz P."/>
            <person name="Kyrpides N.C."/>
            <person name="Klenk H.P."/>
            <person name="Lapidus A."/>
        </authorList>
    </citation>
    <scope>NUCLEOTIDE SEQUENCE [LARGE SCALE GENOMIC DNA]</scope>
    <source>
        <strain evidence="2">DSM 44963</strain>
    </source>
</reference>
<accession>D6U2I5</accession>